<accession>A0A2S2QXU1</accession>
<dbReference type="EMBL" id="GGMS01012739">
    <property type="protein sequence ID" value="MBY81942.1"/>
    <property type="molecule type" value="Transcribed_RNA"/>
</dbReference>
<gene>
    <name evidence="3" type="ORF">g.165694</name>
</gene>
<feature type="transmembrane region" description="Helical" evidence="2">
    <location>
        <begin position="24"/>
        <end position="43"/>
    </location>
</feature>
<evidence type="ECO:0000256" key="2">
    <source>
        <dbReference type="SAM" id="Phobius"/>
    </source>
</evidence>
<organism evidence="3">
    <name type="scientific">Sipha flava</name>
    <name type="common">yellow sugarcane aphid</name>
    <dbReference type="NCBI Taxonomy" id="143950"/>
    <lineage>
        <taxon>Eukaryota</taxon>
        <taxon>Metazoa</taxon>
        <taxon>Ecdysozoa</taxon>
        <taxon>Arthropoda</taxon>
        <taxon>Hexapoda</taxon>
        <taxon>Insecta</taxon>
        <taxon>Pterygota</taxon>
        <taxon>Neoptera</taxon>
        <taxon>Paraneoptera</taxon>
        <taxon>Hemiptera</taxon>
        <taxon>Sternorrhyncha</taxon>
        <taxon>Aphidomorpha</taxon>
        <taxon>Aphidoidea</taxon>
        <taxon>Aphididae</taxon>
        <taxon>Sipha</taxon>
    </lineage>
</organism>
<proteinExistence type="predicted"/>
<protein>
    <submittedName>
        <fullName evidence="3">Uncharacterized protein</fullName>
    </submittedName>
</protein>
<name>A0A2S2QXU1_9HEMI</name>
<keyword evidence="2" id="KW-0472">Membrane</keyword>
<evidence type="ECO:0000256" key="1">
    <source>
        <dbReference type="SAM" id="MobiDB-lite"/>
    </source>
</evidence>
<sequence length="126" mass="13645">MHNTDTVNKVRNDDDDDDVEEQKMVMMAVVVVVVGGGGKMGAFGRLRVRRSQFVVVGTGAPGSTVGSDGDCDCVQQKRARAREFIDRASGRDRLQRTTAAGCFTPSSPPQAAILNTSTPKVHRLRR</sequence>
<dbReference type="AlphaFoldDB" id="A0A2S2QXU1"/>
<keyword evidence="2" id="KW-1133">Transmembrane helix</keyword>
<reference evidence="3" key="1">
    <citation type="submission" date="2018-04" db="EMBL/GenBank/DDBJ databases">
        <title>Transcriptome assembly of Sipha flava.</title>
        <authorList>
            <person name="Scully E.D."/>
            <person name="Geib S.M."/>
            <person name="Palmer N.A."/>
            <person name="Koch K."/>
            <person name="Bradshaw J."/>
            <person name="Heng-Moss T."/>
            <person name="Sarath G."/>
        </authorList>
    </citation>
    <scope>NUCLEOTIDE SEQUENCE</scope>
</reference>
<feature type="region of interest" description="Disordered" evidence="1">
    <location>
        <begin position="87"/>
        <end position="126"/>
    </location>
</feature>
<keyword evidence="2" id="KW-0812">Transmembrane</keyword>
<evidence type="ECO:0000313" key="3">
    <source>
        <dbReference type="EMBL" id="MBY81942.1"/>
    </source>
</evidence>